<reference evidence="1" key="1">
    <citation type="submission" date="2014-11" db="EMBL/GenBank/DDBJ databases">
        <authorList>
            <person name="Amaro Gonzalez C."/>
        </authorList>
    </citation>
    <scope>NUCLEOTIDE SEQUENCE</scope>
</reference>
<reference evidence="1" key="2">
    <citation type="journal article" date="2015" name="Fish Shellfish Immunol.">
        <title>Early steps in the European eel (Anguilla anguilla)-Vibrio vulnificus interaction in the gills: Role of the RtxA13 toxin.</title>
        <authorList>
            <person name="Callol A."/>
            <person name="Pajuelo D."/>
            <person name="Ebbesson L."/>
            <person name="Teles M."/>
            <person name="MacKenzie S."/>
            <person name="Amaro C."/>
        </authorList>
    </citation>
    <scope>NUCLEOTIDE SEQUENCE</scope>
</reference>
<proteinExistence type="predicted"/>
<name>A0A0E9WC03_ANGAN</name>
<dbReference type="EMBL" id="GBXM01021559">
    <property type="protein sequence ID" value="JAH87018.1"/>
    <property type="molecule type" value="Transcribed_RNA"/>
</dbReference>
<evidence type="ECO:0000313" key="1">
    <source>
        <dbReference type="EMBL" id="JAH87018.1"/>
    </source>
</evidence>
<accession>A0A0E9WC03</accession>
<organism evidence="1">
    <name type="scientific">Anguilla anguilla</name>
    <name type="common">European freshwater eel</name>
    <name type="synonym">Muraena anguilla</name>
    <dbReference type="NCBI Taxonomy" id="7936"/>
    <lineage>
        <taxon>Eukaryota</taxon>
        <taxon>Metazoa</taxon>
        <taxon>Chordata</taxon>
        <taxon>Craniata</taxon>
        <taxon>Vertebrata</taxon>
        <taxon>Euteleostomi</taxon>
        <taxon>Actinopterygii</taxon>
        <taxon>Neopterygii</taxon>
        <taxon>Teleostei</taxon>
        <taxon>Anguilliformes</taxon>
        <taxon>Anguillidae</taxon>
        <taxon>Anguilla</taxon>
    </lineage>
</organism>
<protein>
    <submittedName>
        <fullName evidence="1">Uncharacterized protein</fullName>
    </submittedName>
</protein>
<dbReference type="AlphaFoldDB" id="A0A0E9WC03"/>
<sequence>MAKDRKTMMSELSYLEITSRLKKSNA</sequence>